<dbReference type="Proteomes" id="UP000620124">
    <property type="component" value="Unassembled WGS sequence"/>
</dbReference>
<accession>A0A8H7DAG7</accession>
<proteinExistence type="predicted"/>
<dbReference type="Gene3D" id="3.10.450.50">
    <property type="match status" value="1"/>
</dbReference>
<dbReference type="EMBL" id="JACAZI010000002">
    <property type="protein sequence ID" value="KAF7368274.1"/>
    <property type="molecule type" value="Genomic_DNA"/>
</dbReference>
<gene>
    <name evidence="1" type="ORF">MVEN_00148400</name>
</gene>
<reference evidence="1" key="1">
    <citation type="submission" date="2020-05" db="EMBL/GenBank/DDBJ databases">
        <title>Mycena genomes resolve the evolution of fungal bioluminescence.</title>
        <authorList>
            <person name="Tsai I.J."/>
        </authorList>
    </citation>
    <scope>NUCLEOTIDE SEQUENCE</scope>
    <source>
        <strain evidence="1">CCC161011</strain>
    </source>
</reference>
<evidence type="ECO:0000313" key="1">
    <source>
        <dbReference type="EMBL" id="KAF7368274.1"/>
    </source>
</evidence>
<organism evidence="1 2">
    <name type="scientific">Mycena venus</name>
    <dbReference type="NCBI Taxonomy" id="2733690"/>
    <lineage>
        <taxon>Eukaryota</taxon>
        <taxon>Fungi</taxon>
        <taxon>Dikarya</taxon>
        <taxon>Basidiomycota</taxon>
        <taxon>Agaricomycotina</taxon>
        <taxon>Agaricomycetes</taxon>
        <taxon>Agaricomycetidae</taxon>
        <taxon>Agaricales</taxon>
        <taxon>Marasmiineae</taxon>
        <taxon>Mycenaceae</taxon>
        <taxon>Mycena</taxon>
    </lineage>
</organism>
<evidence type="ECO:0000313" key="2">
    <source>
        <dbReference type="Proteomes" id="UP000620124"/>
    </source>
</evidence>
<keyword evidence="2" id="KW-1185">Reference proteome</keyword>
<name>A0A8H7DAG7_9AGAR</name>
<dbReference type="OrthoDB" id="2830113at2759"/>
<sequence length="109" mass="12348">MASHADLQTFYRTYIEAINALPTSTLDPFLAPQIIHNDKRLSPTEYRALILDQSKFAIEDLIIDEHAKKIAARLSIEVGLGARRIKENVFYSLNADGCIQQVWSMVEDV</sequence>
<comment type="caution">
    <text evidence="1">The sequence shown here is derived from an EMBL/GenBank/DDBJ whole genome shotgun (WGS) entry which is preliminary data.</text>
</comment>
<protein>
    <submittedName>
        <fullName evidence="1">SnoaL-like polyketide cyclase</fullName>
    </submittedName>
</protein>
<dbReference type="AlphaFoldDB" id="A0A8H7DAG7"/>